<dbReference type="SUPFAM" id="SSF48264">
    <property type="entry name" value="Cytochrome P450"/>
    <property type="match status" value="1"/>
</dbReference>
<keyword evidence="4 13" id="KW-0812">Transmembrane</keyword>
<dbReference type="PANTHER" id="PTHR24282:SF273">
    <property type="entry name" value="CYTOCHROME P450 CYP72A219-LIKE"/>
    <property type="match status" value="1"/>
</dbReference>
<evidence type="ECO:0000256" key="13">
    <source>
        <dbReference type="SAM" id="Phobius"/>
    </source>
</evidence>
<keyword evidence="6 13" id="KW-1133">Transmembrane helix</keyword>
<sequence>MEFAQQIMAAALMLVVLMYTLNILNWAYFRPKRLQALLRKQGLKGNPYKFLHGDLRELKLMLEEASSKPISLDDDIKLRVFSFFLKTINKYGNRSFFWFGPRPSVIVTDPELVKEVMTKINLYHKPRSSNPLSRLLLQGLVSYEGDKWAKHRKLINPAFHLEKLKLMMPAFYMSCEEVLRKWEAILSAAEEGSCEVDVWPYLQNLTSDAISRTSFGTSYEKGRRIFELQREQAELSTKASRSIYIPGWRFLPTKMNKRMKEIEKEVQFLIRGLINERVKTMKAGESRGEDLLGILLESNFREIEQHGNKNFGMSIDEVVEECKLFYFAGQETTSVLLVWTMVLLSRYPEWQTKAREEVLQAFGNQIPDYDGLNHLKIVTMILNEVLRLYPPVVALGRYVTEETKLGKLTLPAGVQLTLPIIMLHHDREIWGDDVMEFKPERFSEGVTKAQKGGQGLFFPFGWGQRICIGQAFAMVEAKMALAMILQRFSFELSPTYAHAPRSIITTQPQHGAHLILHSL</sequence>
<protein>
    <submittedName>
        <fullName evidence="14">Cytochrome P450- family 72- subfamily A-polypeptide 7</fullName>
    </submittedName>
</protein>
<dbReference type="PRINTS" id="PR00385">
    <property type="entry name" value="P450"/>
</dbReference>
<dbReference type="CDD" id="cd20642">
    <property type="entry name" value="CYP72"/>
    <property type="match status" value="1"/>
</dbReference>
<dbReference type="OrthoDB" id="1470350at2759"/>
<dbReference type="PRINTS" id="PR00463">
    <property type="entry name" value="EP450I"/>
</dbReference>
<dbReference type="GO" id="GO:0016020">
    <property type="term" value="C:membrane"/>
    <property type="evidence" value="ECO:0007669"/>
    <property type="project" value="UniProtKB-SubCell"/>
</dbReference>
<evidence type="ECO:0000256" key="5">
    <source>
        <dbReference type="ARBA" id="ARBA00022723"/>
    </source>
</evidence>
<dbReference type="InterPro" id="IPR050665">
    <property type="entry name" value="Cytochrome_P450_Monooxygen"/>
</dbReference>
<dbReference type="GO" id="GO:0005506">
    <property type="term" value="F:iron ion binding"/>
    <property type="evidence" value="ECO:0007669"/>
    <property type="project" value="InterPro"/>
</dbReference>
<name>A0A9N7MUM1_STRHE</name>
<comment type="similarity">
    <text evidence="2 12">Belongs to the cytochrome P450 family.</text>
</comment>
<dbReference type="GO" id="GO:0004497">
    <property type="term" value="F:monooxygenase activity"/>
    <property type="evidence" value="ECO:0007669"/>
    <property type="project" value="UniProtKB-KW"/>
</dbReference>
<evidence type="ECO:0000256" key="2">
    <source>
        <dbReference type="ARBA" id="ARBA00010617"/>
    </source>
</evidence>
<evidence type="ECO:0000256" key="10">
    <source>
        <dbReference type="ARBA" id="ARBA00023136"/>
    </source>
</evidence>
<dbReference type="Pfam" id="PF00067">
    <property type="entry name" value="p450"/>
    <property type="match status" value="1"/>
</dbReference>
<dbReference type="PANTHER" id="PTHR24282">
    <property type="entry name" value="CYTOCHROME P450 FAMILY MEMBER"/>
    <property type="match status" value="1"/>
</dbReference>
<dbReference type="GO" id="GO:0020037">
    <property type="term" value="F:heme binding"/>
    <property type="evidence" value="ECO:0007669"/>
    <property type="project" value="InterPro"/>
</dbReference>
<evidence type="ECO:0000256" key="11">
    <source>
        <dbReference type="PIRSR" id="PIRSR602401-1"/>
    </source>
</evidence>
<proteinExistence type="inferred from homology"/>
<dbReference type="InterPro" id="IPR002401">
    <property type="entry name" value="Cyt_P450_E_grp-I"/>
</dbReference>
<dbReference type="Gene3D" id="1.10.630.10">
    <property type="entry name" value="Cytochrome P450"/>
    <property type="match status" value="1"/>
</dbReference>
<dbReference type="EMBL" id="CACSLK010011313">
    <property type="protein sequence ID" value="CAA0813313.1"/>
    <property type="molecule type" value="Genomic_DNA"/>
</dbReference>
<dbReference type="GO" id="GO:0009820">
    <property type="term" value="P:alkaloid metabolic process"/>
    <property type="evidence" value="ECO:0007669"/>
    <property type="project" value="UniProtKB-ARBA"/>
</dbReference>
<comment type="subcellular location">
    <subcellularLocation>
        <location evidence="1">Membrane</location>
        <topology evidence="1">Single-pass membrane protein</topology>
    </subcellularLocation>
</comment>
<evidence type="ECO:0000256" key="3">
    <source>
        <dbReference type="ARBA" id="ARBA00022617"/>
    </source>
</evidence>
<keyword evidence="5 11" id="KW-0479">Metal-binding</keyword>
<dbReference type="PROSITE" id="PS00086">
    <property type="entry name" value="CYTOCHROME_P450"/>
    <property type="match status" value="1"/>
</dbReference>
<accession>A0A9N7MUM1</accession>
<evidence type="ECO:0000256" key="8">
    <source>
        <dbReference type="ARBA" id="ARBA00023004"/>
    </source>
</evidence>
<feature type="binding site" description="axial binding residue" evidence="11">
    <location>
        <position position="467"/>
    </location>
    <ligand>
        <name>heme</name>
        <dbReference type="ChEBI" id="CHEBI:30413"/>
    </ligand>
    <ligandPart>
        <name>Fe</name>
        <dbReference type="ChEBI" id="CHEBI:18248"/>
    </ligandPart>
</feature>
<evidence type="ECO:0000256" key="4">
    <source>
        <dbReference type="ARBA" id="ARBA00022692"/>
    </source>
</evidence>
<evidence type="ECO:0000256" key="12">
    <source>
        <dbReference type="RuleBase" id="RU000461"/>
    </source>
</evidence>
<dbReference type="GO" id="GO:0009753">
    <property type="term" value="P:response to jasmonic acid"/>
    <property type="evidence" value="ECO:0007669"/>
    <property type="project" value="UniProtKB-ARBA"/>
</dbReference>
<keyword evidence="15" id="KW-1185">Reference proteome</keyword>
<evidence type="ECO:0000313" key="15">
    <source>
        <dbReference type="Proteomes" id="UP001153555"/>
    </source>
</evidence>
<keyword evidence="9 12" id="KW-0503">Monooxygenase</keyword>
<evidence type="ECO:0000256" key="7">
    <source>
        <dbReference type="ARBA" id="ARBA00023002"/>
    </source>
</evidence>
<keyword evidence="7 12" id="KW-0560">Oxidoreductase</keyword>
<keyword evidence="10 13" id="KW-0472">Membrane</keyword>
<comment type="cofactor">
    <cofactor evidence="11">
        <name>heme</name>
        <dbReference type="ChEBI" id="CHEBI:30413"/>
    </cofactor>
</comment>
<keyword evidence="8 11" id="KW-0408">Iron</keyword>
<dbReference type="FunFam" id="1.10.630.10:FF:000029">
    <property type="entry name" value="Cytochrome P450 734A1"/>
    <property type="match status" value="1"/>
</dbReference>
<evidence type="ECO:0000313" key="14">
    <source>
        <dbReference type="EMBL" id="CAA0813313.1"/>
    </source>
</evidence>
<gene>
    <name evidence="14" type="ORF">SHERM_13872</name>
</gene>
<dbReference type="InterPro" id="IPR001128">
    <property type="entry name" value="Cyt_P450"/>
</dbReference>
<evidence type="ECO:0000256" key="9">
    <source>
        <dbReference type="ARBA" id="ARBA00023033"/>
    </source>
</evidence>
<evidence type="ECO:0000256" key="1">
    <source>
        <dbReference type="ARBA" id="ARBA00004167"/>
    </source>
</evidence>
<reference evidence="14" key="1">
    <citation type="submission" date="2019-12" db="EMBL/GenBank/DDBJ databases">
        <authorList>
            <person name="Scholes J."/>
        </authorList>
    </citation>
    <scope>NUCLEOTIDE SEQUENCE</scope>
</reference>
<feature type="transmembrane region" description="Helical" evidence="13">
    <location>
        <begin position="6"/>
        <end position="29"/>
    </location>
</feature>
<keyword evidence="3 11" id="KW-0349">Heme</keyword>
<comment type="caution">
    <text evidence="14">The sequence shown here is derived from an EMBL/GenBank/DDBJ whole genome shotgun (WGS) entry which is preliminary data.</text>
</comment>
<dbReference type="InterPro" id="IPR017972">
    <property type="entry name" value="Cyt_P450_CS"/>
</dbReference>
<dbReference type="AlphaFoldDB" id="A0A9N7MUM1"/>
<dbReference type="GO" id="GO:0016705">
    <property type="term" value="F:oxidoreductase activity, acting on paired donors, with incorporation or reduction of molecular oxygen"/>
    <property type="evidence" value="ECO:0007669"/>
    <property type="project" value="InterPro"/>
</dbReference>
<dbReference type="InterPro" id="IPR036396">
    <property type="entry name" value="Cyt_P450_sf"/>
</dbReference>
<evidence type="ECO:0000256" key="6">
    <source>
        <dbReference type="ARBA" id="ARBA00022989"/>
    </source>
</evidence>
<organism evidence="14 15">
    <name type="scientific">Striga hermonthica</name>
    <name type="common">Purple witchweed</name>
    <name type="synonym">Buchnera hermonthica</name>
    <dbReference type="NCBI Taxonomy" id="68872"/>
    <lineage>
        <taxon>Eukaryota</taxon>
        <taxon>Viridiplantae</taxon>
        <taxon>Streptophyta</taxon>
        <taxon>Embryophyta</taxon>
        <taxon>Tracheophyta</taxon>
        <taxon>Spermatophyta</taxon>
        <taxon>Magnoliopsida</taxon>
        <taxon>eudicotyledons</taxon>
        <taxon>Gunneridae</taxon>
        <taxon>Pentapetalae</taxon>
        <taxon>asterids</taxon>
        <taxon>lamiids</taxon>
        <taxon>Lamiales</taxon>
        <taxon>Orobanchaceae</taxon>
        <taxon>Buchnereae</taxon>
        <taxon>Striga</taxon>
    </lineage>
</organism>
<dbReference type="Proteomes" id="UP001153555">
    <property type="component" value="Unassembled WGS sequence"/>
</dbReference>